<comment type="caution">
    <text evidence="2">Lacks conserved residue(s) required for the propagation of feature annotation.</text>
</comment>
<evidence type="ECO:0000313" key="5">
    <source>
        <dbReference type="Proteomes" id="UP000694393"/>
    </source>
</evidence>
<dbReference type="InterPro" id="IPR016035">
    <property type="entry name" value="Acyl_Trfase/lysoPLipase"/>
</dbReference>
<protein>
    <recommendedName>
        <fullName evidence="3">PNPLA domain-containing protein</fullName>
    </recommendedName>
</protein>
<dbReference type="InterPro" id="IPR002641">
    <property type="entry name" value="PNPLA_dom"/>
</dbReference>
<dbReference type="GO" id="GO:0016020">
    <property type="term" value="C:membrane"/>
    <property type="evidence" value="ECO:0007669"/>
    <property type="project" value="TreeGrafter"/>
</dbReference>
<dbReference type="GO" id="GO:0055088">
    <property type="term" value="P:lipid homeostasis"/>
    <property type="evidence" value="ECO:0007669"/>
    <property type="project" value="TreeGrafter"/>
</dbReference>
<dbReference type="Ensembl" id="ENSPCET00000005270.1">
    <property type="protein sequence ID" value="ENSPCEP00000005090.1"/>
    <property type="gene ID" value="ENSPCEG00000003980.1"/>
</dbReference>
<dbReference type="GO" id="GO:0019433">
    <property type="term" value="P:triglyceride catabolic process"/>
    <property type="evidence" value="ECO:0007669"/>
    <property type="project" value="TreeGrafter"/>
</dbReference>
<dbReference type="InterPro" id="IPR033562">
    <property type="entry name" value="PLPL"/>
</dbReference>
<proteinExistence type="predicted"/>
<name>A0A8C8RFR5_9SAUR</name>
<dbReference type="Gene3D" id="3.40.1090.10">
    <property type="entry name" value="Cytosolic phospholipase A2 catalytic domain"/>
    <property type="match status" value="1"/>
</dbReference>
<organism evidence="4 5">
    <name type="scientific">Pelusios castaneus</name>
    <name type="common">West African mud turtle</name>
    <dbReference type="NCBI Taxonomy" id="367368"/>
    <lineage>
        <taxon>Eukaryota</taxon>
        <taxon>Metazoa</taxon>
        <taxon>Chordata</taxon>
        <taxon>Craniata</taxon>
        <taxon>Vertebrata</taxon>
        <taxon>Euteleostomi</taxon>
        <taxon>Archelosauria</taxon>
        <taxon>Testudinata</taxon>
        <taxon>Testudines</taxon>
        <taxon>Pleurodira</taxon>
        <taxon>Pelomedusidae</taxon>
        <taxon>Pelusios</taxon>
    </lineage>
</organism>
<reference evidence="4" key="2">
    <citation type="submission" date="2025-09" db="UniProtKB">
        <authorList>
            <consortium name="Ensembl"/>
        </authorList>
    </citation>
    <scope>IDENTIFICATION</scope>
</reference>
<sequence length="259" mass="29166">VKHLTTGTISFLVCTAPSTMEFLSGLLGTATRQVTLVIVIGYSLPGVIEELHHKAVEETRKASILTLCPGYRMLRIIESGMRKALSENSYKVASGKLCISLTRLLDLENVIVSEFRSNEELVQVSVALFPSCFLPFYCGFNPPSFQGVHYIDGGMSNVQPHSDLETTITISPYTGEVDICPRDCPAYFNCICFFQSTFQLSVENLLRLSYSIFPPSLLVVREFYFQGYHDAIFFLQRQSKYSKEERAYMRYEFLACSGS</sequence>
<dbReference type="GO" id="GO:0005737">
    <property type="term" value="C:cytoplasm"/>
    <property type="evidence" value="ECO:0007669"/>
    <property type="project" value="TreeGrafter"/>
</dbReference>
<reference evidence="4" key="1">
    <citation type="submission" date="2025-08" db="UniProtKB">
        <authorList>
            <consortium name="Ensembl"/>
        </authorList>
    </citation>
    <scope>IDENTIFICATION</scope>
</reference>
<keyword evidence="1" id="KW-0443">Lipid metabolism</keyword>
<dbReference type="AlphaFoldDB" id="A0A8C8RFR5"/>
<dbReference type="PANTHER" id="PTHR12406:SF23">
    <property type="entry name" value="OMEGA-HYDROXYCERAMIDE TRANSACYLASE"/>
    <property type="match status" value="1"/>
</dbReference>
<accession>A0A8C8RFR5</accession>
<feature type="domain" description="PNPLA" evidence="3">
    <location>
        <begin position="1"/>
        <end position="165"/>
    </location>
</feature>
<feature type="short sequence motif" description="DGA/G" evidence="2">
    <location>
        <begin position="152"/>
        <end position="154"/>
    </location>
</feature>
<evidence type="ECO:0000256" key="2">
    <source>
        <dbReference type="PROSITE-ProRule" id="PRU01161"/>
    </source>
</evidence>
<evidence type="ECO:0000313" key="4">
    <source>
        <dbReference type="Ensembl" id="ENSPCEP00000005090.1"/>
    </source>
</evidence>
<dbReference type="SUPFAM" id="SSF52151">
    <property type="entry name" value="FabD/lysophospholipase-like"/>
    <property type="match status" value="1"/>
</dbReference>
<dbReference type="Proteomes" id="UP000694393">
    <property type="component" value="Unplaced"/>
</dbReference>
<dbReference type="GO" id="GO:0004806">
    <property type="term" value="F:triacylglycerol lipase activity"/>
    <property type="evidence" value="ECO:0007669"/>
    <property type="project" value="TreeGrafter"/>
</dbReference>
<dbReference type="GO" id="GO:0005811">
    <property type="term" value="C:lipid droplet"/>
    <property type="evidence" value="ECO:0007669"/>
    <property type="project" value="TreeGrafter"/>
</dbReference>
<dbReference type="PROSITE" id="PS51635">
    <property type="entry name" value="PNPLA"/>
    <property type="match status" value="1"/>
</dbReference>
<evidence type="ECO:0000259" key="3">
    <source>
        <dbReference type="PROSITE" id="PS51635"/>
    </source>
</evidence>
<keyword evidence="5" id="KW-1185">Reference proteome</keyword>
<dbReference type="PANTHER" id="PTHR12406">
    <property type="entry name" value="CALCIUM-INDEPENDENT PHOSPHOLIPASE A2 IPLA2 -RELATED"/>
    <property type="match status" value="1"/>
</dbReference>
<evidence type="ECO:0000256" key="1">
    <source>
        <dbReference type="ARBA" id="ARBA00023098"/>
    </source>
</evidence>